<keyword evidence="1" id="KW-0131">Cell cycle</keyword>
<gene>
    <name evidence="1" type="primary">cpoB</name>
    <name evidence="2" type="ORF">KUH32_03485</name>
</gene>
<dbReference type="EMBL" id="JAHRWL010000001">
    <property type="protein sequence ID" value="MBV2358825.1"/>
    <property type="molecule type" value="Genomic_DNA"/>
</dbReference>
<sequence length="285" mass="30004" precursor="true">MRQFGLALILCTAAAVPALAQQAPGTLADIRQDLSVLYVEIQRLKQELNTTGSTGVQVGGSSYDRLVAIEAELARITSKTEQLEFRINQVVQDGTNRVGDLEFRLCELEPNCDIGALGDTPQLGGVAPQTAANPALAPAPAPAPAAQAPLPTGGAQLAVSEEADFRRAQEALANGDFRGAVDLFAAFRETYPLGPLESAALLGEGKALAGLGDTREAARRYLRAYADFPDSEPAPEALWRLGDALAALGSTAEACVTLQEVARRYPQATQFVTESQASLGRLTCP</sequence>
<accession>A0ABS6N472</accession>
<evidence type="ECO:0000313" key="2">
    <source>
        <dbReference type="EMBL" id="MBV2358825.1"/>
    </source>
</evidence>
<protein>
    <recommendedName>
        <fullName evidence="1">Cell division coordinator CpoB</fullName>
    </recommendedName>
</protein>
<evidence type="ECO:0000256" key="1">
    <source>
        <dbReference type="HAMAP-Rule" id="MF_02066"/>
    </source>
</evidence>
<keyword evidence="3" id="KW-1185">Reference proteome</keyword>
<comment type="caution">
    <text evidence="2">The sequence shown here is derived from an EMBL/GenBank/DDBJ whole genome shotgun (WGS) entry which is preliminary data.</text>
</comment>
<comment type="similarity">
    <text evidence="1">Belongs to the CpoB family.</text>
</comment>
<proteinExistence type="inferred from homology"/>
<comment type="function">
    <text evidence="1">Mediates coordination of peptidoglycan synthesis and outer membrane constriction during cell division.</text>
</comment>
<feature type="signal peptide" evidence="1">
    <location>
        <begin position="1"/>
        <end position="20"/>
    </location>
</feature>
<name>A0ABS6N472_9RHOB</name>
<dbReference type="RefSeq" id="WP_217776673.1">
    <property type="nucleotide sequence ID" value="NZ_JAHRWL010000001.1"/>
</dbReference>
<dbReference type="InterPro" id="IPR034706">
    <property type="entry name" value="CpoB"/>
</dbReference>
<evidence type="ECO:0000313" key="3">
    <source>
        <dbReference type="Proteomes" id="UP001166293"/>
    </source>
</evidence>
<reference evidence="2" key="1">
    <citation type="submission" date="2021-06" db="EMBL/GenBank/DDBJ databases">
        <title>Thalassococcus sp. CAU 1522 isolated from sea sand, Republic of Korea.</title>
        <authorList>
            <person name="Kim W."/>
        </authorList>
    </citation>
    <scope>NUCLEOTIDE SEQUENCE</scope>
    <source>
        <strain evidence="2">CAU 1522</strain>
    </source>
</reference>
<keyword evidence="1" id="KW-0574">Periplasm</keyword>
<keyword evidence="1" id="KW-0732">Signal</keyword>
<feature type="chain" id="PRO_5044943557" description="Cell division coordinator CpoB" evidence="1">
    <location>
        <begin position="21"/>
        <end position="285"/>
    </location>
</feature>
<organism evidence="2 3">
    <name type="scientific">Thalassococcus arenae</name>
    <dbReference type="NCBI Taxonomy" id="2851652"/>
    <lineage>
        <taxon>Bacteria</taxon>
        <taxon>Pseudomonadati</taxon>
        <taxon>Pseudomonadota</taxon>
        <taxon>Alphaproteobacteria</taxon>
        <taxon>Rhodobacterales</taxon>
        <taxon>Roseobacteraceae</taxon>
        <taxon>Thalassococcus</taxon>
    </lineage>
</organism>
<dbReference type="HAMAP" id="MF_02066">
    <property type="entry name" value="CpoB"/>
    <property type="match status" value="1"/>
</dbReference>
<keyword evidence="1" id="KW-0132">Cell division</keyword>
<comment type="subcellular location">
    <subcellularLocation>
        <location evidence="1">Periplasm</location>
    </subcellularLocation>
</comment>
<dbReference type="Proteomes" id="UP001166293">
    <property type="component" value="Unassembled WGS sequence"/>
</dbReference>
<dbReference type="Pfam" id="PF13432">
    <property type="entry name" value="TPR_16"/>
    <property type="match status" value="1"/>
</dbReference>